<evidence type="ECO:0000313" key="2">
    <source>
        <dbReference type="Proteomes" id="UP000261480"/>
    </source>
</evidence>
<dbReference type="AlphaFoldDB" id="A0A3B3X5Y0"/>
<dbReference type="STRING" id="48701.ENSPMEP00000010380"/>
<protein>
    <recommendedName>
        <fullName evidence="3">Endonuclease/exonuclease/phosphatase domain-containing protein</fullName>
    </recommendedName>
</protein>
<evidence type="ECO:0000313" key="1">
    <source>
        <dbReference type="Ensembl" id="ENSPMEP00000010380.1"/>
    </source>
</evidence>
<proteinExistence type="predicted"/>
<accession>A0A3B3X5Y0</accession>
<organism evidence="1 2">
    <name type="scientific">Poecilia mexicana</name>
    <dbReference type="NCBI Taxonomy" id="48701"/>
    <lineage>
        <taxon>Eukaryota</taxon>
        <taxon>Metazoa</taxon>
        <taxon>Chordata</taxon>
        <taxon>Craniata</taxon>
        <taxon>Vertebrata</taxon>
        <taxon>Euteleostomi</taxon>
        <taxon>Actinopterygii</taxon>
        <taxon>Neopterygii</taxon>
        <taxon>Teleostei</taxon>
        <taxon>Neoteleostei</taxon>
        <taxon>Acanthomorphata</taxon>
        <taxon>Ovalentaria</taxon>
        <taxon>Atherinomorphae</taxon>
        <taxon>Cyprinodontiformes</taxon>
        <taxon>Poeciliidae</taxon>
        <taxon>Poeciliinae</taxon>
        <taxon>Poecilia</taxon>
    </lineage>
</organism>
<keyword evidence="2" id="KW-1185">Reference proteome</keyword>
<dbReference type="Gene3D" id="3.60.10.10">
    <property type="entry name" value="Endonuclease/exonuclease/phosphatase"/>
    <property type="match status" value="1"/>
</dbReference>
<dbReference type="Proteomes" id="UP000261480">
    <property type="component" value="Unplaced"/>
</dbReference>
<sequence>RICFEVELKNDNTQIELILYKGRILVTEFDQYSVTTRFSLINLYAPNVEEGRRRFFDKLKPFCVYNSISVGDFNVWRTRLDAPSRSSFKRDELRERLKDLLMNQEMMDAWRDLNLLKRRQTVMGT</sequence>
<dbReference type="Ensembl" id="ENSPMET00000017310.1">
    <property type="protein sequence ID" value="ENSPMEP00000010380.1"/>
    <property type="gene ID" value="ENSPMEG00000012324.1"/>
</dbReference>
<dbReference type="InterPro" id="IPR036691">
    <property type="entry name" value="Endo/exonu/phosph_ase_sf"/>
</dbReference>
<name>A0A3B3X5Y0_9TELE</name>
<reference evidence="1" key="2">
    <citation type="submission" date="2025-09" db="UniProtKB">
        <authorList>
            <consortium name="Ensembl"/>
        </authorList>
    </citation>
    <scope>IDENTIFICATION</scope>
</reference>
<dbReference type="SUPFAM" id="SSF56219">
    <property type="entry name" value="DNase I-like"/>
    <property type="match status" value="1"/>
</dbReference>
<reference evidence="1" key="1">
    <citation type="submission" date="2025-08" db="UniProtKB">
        <authorList>
            <consortium name="Ensembl"/>
        </authorList>
    </citation>
    <scope>IDENTIFICATION</scope>
</reference>
<evidence type="ECO:0008006" key="3">
    <source>
        <dbReference type="Google" id="ProtNLM"/>
    </source>
</evidence>